<evidence type="ECO:0000313" key="4">
    <source>
        <dbReference type="Proteomes" id="UP001237642"/>
    </source>
</evidence>
<name>A0AAD8J8G3_9APIA</name>
<evidence type="ECO:0000256" key="1">
    <source>
        <dbReference type="SAM" id="Phobius"/>
    </source>
</evidence>
<reference evidence="3" key="1">
    <citation type="submission" date="2023-02" db="EMBL/GenBank/DDBJ databases">
        <title>Genome of toxic invasive species Heracleum sosnowskyi carries increased number of genes despite the absence of recent whole-genome duplications.</title>
        <authorList>
            <person name="Schelkunov M."/>
            <person name="Shtratnikova V."/>
            <person name="Makarenko M."/>
            <person name="Klepikova A."/>
            <person name="Omelchenko D."/>
            <person name="Novikova G."/>
            <person name="Obukhova E."/>
            <person name="Bogdanov V."/>
            <person name="Penin A."/>
            <person name="Logacheva M."/>
        </authorList>
    </citation>
    <scope>NUCLEOTIDE SEQUENCE</scope>
    <source>
        <strain evidence="3">Hsosn_3</strain>
        <tissue evidence="3">Leaf</tissue>
    </source>
</reference>
<keyword evidence="4" id="KW-1185">Reference proteome</keyword>
<feature type="chain" id="PRO_5042189418" evidence="2">
    <location>
        <begin position="16"/>
        <end position="124"/>
    </location>
</feature>
<feature type="signal peptide" evidence="2">
    <location>
        <begin position="1"/>
        <end position="15"/>
    </location>
</feature>
<keyword evidence="1" id="KW-0472">Membrane</keyword>
<evidence type="ECO:0000313" key="3">
    <source>
        <dbReference type="EMBL" id="KAK1397765.1"/>
    </source>
</evidence>
<comment type="caution">
    <text evidence="3">The sequence shown here is derived from an EMBL/GenBank/DDBJ whole genome shotgun (WGS) entry which is preliminary data.</text>
</comment>
<gene>
    <name evidence="3" type="ORF">POM88_007628</name>
</gene>
<organism evidence="3 4">
    <name type="scientific">Heracleum sosnowskyi</name>
    <dbReference type="NCBI Taxonomy" id="360622"/>
    <lineage>
        <taxon>Eukaryota</taxon>
        <taxon>Viridiplantae</taxon>
        <taxon>Streptophyta</taxon>
        <taxon>Embryophyta</taxon>
        <taxon>Tracheophyta</taxon>
        <taxon>Spermatophyta</taxon>
        <taxon>Magnoliopsida</taxon>
        <taxon>eudicotyledons</taxon>
        <taxon>Gunneridae</taxon>
        <taxon>Pentapetalae</taxon>
        <taxon>asterids</taxon>
        <taxon>campanulids</taxon>
        <taxon>Apiales</taxon>
        <taxon>Apiaceae</taxon>
        <taxon>Apioideae</taxon>
        <taxon>apioid superclade</taxon>
        <taxon>Tordylieae</taxon>
        <taxon>Tordyliinae</taxon>
        <taxon>Heracleum</taxon>
    </lineage>
</organism>
<feature type="transmembrane region" description="Helical" evidence="1">
    <location>
        <begin position="67"/>
        <end position="86"/>
    </location>
</feature>
<keyword evidence="1" id="KW-0812">Transmembrane</keyword>
<reference evidence="3" key="2">
    <citation type="submission" date="2023-05" db="EMBL/GenBank/DDBJ databases">
        <authorList>
            <person name="Schelkunov M.I."/>
        </authorList>
    </citation>
    <scope>NUCLEOTIDE SEQUENCE</scope>
    <source>
        <strain evidence="3">Hsosn_3</strain>
        <tissue evidence="3">Leaf</tissue>
    </source>
</reference>
<sequence>MLLCQLIICLHRSSAYSVLGSWQAGSSFRNTLPLEIGIYISFISMLYSSLICLVYDISYIDKLSSSFSLYLYGMGEYLLYPMFHAIQISMTLNHMSIIIDEGMCGIDFCNTEGKLSSVNITEFR</sequence>
<evidence type="ECO:0000256" key="2">
    <source>
        <dbReference type="SAM" id="SignalP"/>
    </source>
</evidence>
<keyword evidence="2" id="KW-0732">Signal</keyword>
<dbReference type="EMBL" id="JAUIZM010000002">
    <property type="protein sequence ID" value="KAK1397765.1"/>
    <property type="molecule type" value="Genomic_DNA"/>
</dbReference>
<protein>
    <submittedName>
        <fullName evidence="3">Uncharacterized protein</fullName>
    </submittedName>
</protein>
<dbReference type="AlphaFoldDB" id="A0AAD8J8G3"/>
<proteinExistence type="predicted"/>
<feature type="transmembrane region" description="Helical" evidence="1">
    <location>
        <begin position="36"/>
        <end position="55"/>
    </location>
</feature>
<dbReference type="Proteomes" id="UP001237642">
    <property type="component" value="Unassembled WGS sequence"/>
</dbReference>
<accession>A0AAD8J8G3</accession>
<keyword evidence="1" id="KW-1133">Transmembrane helix</keyword>